<dbReference type="PANTHER" id="PTHR42908">
    <property type="entry name" value="TRANSLATION ELONGATION FACTOR-RELATED"/>
    <property type="match status" value="1"/>
</dbReference>
<dbReference type="GO" id="GO:0042254">
    <property type="term" value="P:ribosome biogenesis"/>
    <property type="evidence" value="ECO:0007669"/>
    <property type="project" value="UniProtKB-ARBA"/>
</dbReference>
<dbReference type="PANTHER" id="PTHR42908:SF8">
    <property type="entry name" value="TR-TYPE G DOMAIN-CONTAINING PROTEIN"/>
    <property type="match status" value="1"/>
</dbReference>
<dbReference type="InterPro" id="IPR004161">
    <property type="entry name" value="EFTu-like_2"/>
</dbReference>
<dbReference type="GO" id="GO:0005525">
    <property type="term" value="F:GTP binding"/>
    <property type="evidence" value="ECO:0007669"/>
    <property type="project" value="InterPro"/>
</dbReference>
<dbReference type="PRINTS" id="PR00315">
    <property type="entry name" value="ELONGATNFCT"/>
</dbReference>
<dbReference type="SUPFAM" id="SSF56672">
    <property type="entry name" value="DNA/RNA polymerases"/>
    <property type="match status" value="1"/>
</dbReference>
<accession>A0A438JLC2</accession>
<dbReference type="InterPro" id="IPR005225">
    <property type="entry name" value="Small_GTP-bd"/>
</dbReference>
<dbReference type="EMBL" id="QGNW01000037">
    <property type="protein sequence ID" value="RVX09737.1"/>
    <property type="molecule type" value="Genomic_DNA"/>
</dbReference>
<dbReference type="Pfam" id="PF00679">
    <property type="entry name" value="EFG_C"/>
    <property type="match status" value="1"/>
</dbReference>
<dbReference type="InterPro" id="IPR042116">
    <property type="entry name" value="TypA/BipA_C"/>
</dbReference>
<proteinExistence type="predicted"/>
<dbReference type="InterPro" id="IPR036397">
    <property type="entry name" value="RNaseH_sf"/>
</dbReference>
<dbReference type="Pfam" id="PF00009">
    <property type="entry name" value="GTP_EFTU"/>
    <property type="match status" value="1"/>
</dbReference>
<dbReference type="InterPro" id="IPR047041">
    <property type="entry name" value="BipA_GTP-bd_dom"/>
</dbReference>
<evidence type="ECO:0000313" key="4">
    <source>
        <dbReference type="Proteomes" id="UP000288805"/>
    </source>
</evidence>
<dbReference type="Gene3D" id="3.40.50.300">
    <property type="entry name" value="P-loop containing nucleotide triphosphate hydrolases"/>
    <property type="match status" value="1"/>
</dbReference>
<dbReference type="InterPro" id="IPR043502">
    <property type="entry name" value="DNA/RNA_pol_sf"/>
</dbReference>
<dbReference type="Pfam" id="PF03144">
    <property type="entry name" value="GTP_EFTU_D2"/>
    <property type="match status" value="1"/>
</dbReference>
<dbReference type="PROSITE" id="PS00301">
    <property type="entry name" value="G_TR_1"/>
    <property type="match status" value="1"/>
</dbReference>
<comment type="caution">
    <text evidence="3">The sequence shown here is derived from an EMBL/GenBank/DDBJ whole genome shotgun (WGS) entry which is preliminary data.</text>
</comment>
<dbReference type="InterPro" id="IPR009000">
    <property type="entry name" value="Transl_B-barrel_sf"/>
</dbReference>
<dbReference type="FunFam" id="2.40.50.250:FF:000001">
    <property type="entry name" value="GTP-binding protein TypA"/>
    <property type="match status" value="1"/>
</dbReference>
<dbReference type="Gene3D" id="2.40.30.10">
    <property type="entry name" value="Translation factors"/>
    <property type="match status" value="1"/>
</dbReference>
<keyword evidence="3" id="KW-0648">Protein biosynthesis</keyword>
<organism evidence="3 4">
    <name type="scientific">Vitis vinifera</name>
    <name type="common">Grape</name>
    <dbReference type="NCBI Taxonomy" id="29760"/>
    <lineage>
        <taxon>Eukaryota</taxon>
        <taxon>Viridiplantae</taxon>
        <taxon>Streptophyta</taxon>
        <taxon>Embryophyta</taxon>
        <taxon>Tracheophyta</taxon>
        <taxon>Spermatophyta</taxon>
        <taxon>Magnoliopsida</taxon>
        <taxon>eudicotyledons</taxon>
        <taxon>Gunneridae</taxon>
        <taxon>Pentapetalae</taxon>
        <taxon>rosids</taxon>
        <taxon>Vitales</taxon>
        <taxon>Vitaceae</taxon>
        <taxon>Viteae</taxon>
        <taxon>Vitis</taxon>
    </lineage>
</organism>
<feature type="domain" description="Integrase catalytic" evidence="1">
    <location>
        <begin position="465"/>
        <end position="645"/>
    </location>
</feature>
<evidence type="ECO:0000259" key="2">
    <source>
        <dbReference type="PROSITE" id="PS51722"/>
    </source>
</evidence>
<dbReference type="Gene3D" id="2.40.50.250">
    <property type="entry name" value="bipa protein"/>
    <property type="match status" value="1"/>
</dbReference>
<dbReference type="Pfam" id="PF07727">
    <property type="entry name" value="RVT_2"/>
    <property type="match status" value="1"/>
</dbReference>
<dbReference type="GO" id="GO:0003924">
    <property type="term" value="F:GTPase activity"/>
    <property type="evidence" value="ECO:0007669"/>
    <property type="project" value="InterPro"/>
</dbReference>
<dbReference type="Gene3D" id="3.30.420.10">
    <property type="entry name" value="Ribonuclease H-like superfamily/Ribonuclease H"/>
    <property type="match status" value="1"/>
</dbReference>
<dbReference type="PROSITE" id="PS51722">
    <property type="entry name" value="G_TR_2"/>
    <property type="match status" value="1"/>
</dbReference>
<dbReference type="InterPro" id="IPR001584">
    <property type="entry name" value="Integrase_cat-core"/>
</dbReference>
<protein>
    <submittedName>
        <fullName evidence="3">Putative elongation factor TypA-like SVR3, chloroplastic</fullName>
    </submittedName>
</protein>
<dbReference type="InterPro" id="IPR013103">
    <property type="entry name" value="RVT_2"/>
</dbReference>
<dbReference type="InterPro" id="IPR035647">
    <property type="entry name" value="EFG_III/V"/>
</dbReference>
<dbReference type="FunFam" id="3.30.70.240:FF:000002">
    <property type="entry name" value="GTP-binding protein TypA"/>
    <property type="match status" value="1"/>
</dbReference>
<evidence type="ECO:0000313" key="3">
    <source>
        <dbReference type="EMBL" id="RVX09737.1"/>
    </source>
</evidence>
<dbReference type="GO" id="GO:0003746">
    <property type="term" value="F:translation elongation factor activity"/>
    <property type="evidence" value="ECO:0007669"/>
    <property type="project" value="UniProtKB-KW"/>
</dbReference>
<dbReference type="InterPro" id="IPR000795">
    <property type="entry name" value="T_Tr_GTP-bd_dom"/>
</dbReference>
<dbReference type="InterPro" id="IPR012337">
    <property type="entry name" value="RNaseH-like_sf"/>
</dbReference>
<dbReference type="CDD" id="cd01891">
    <property type="entry name" value="TypA_BipA"/>
    <property type="match status" value="1"/>
</dbReference>
<dbReference type="SUPFAM" id="SSF50447">
    <property type="entry name" value="Translation proteins"/>
    <property type="match status" value="1"/>
</dbReference>
<dbReference type="InterPro" id="IPR047042">
    <property type="entry name" value="BipA_II"/>
</dbReference>
<dbReference type="SUPFAM" id="SSF53098">
    <property type="entry name" value="Ribonuclease H-like"/>
    <property type="match status" value="1"/>
</dbReference>
<dbReference type="Gene3D" id="3.30.70.240">
    <property type="match status" value="1"/>
</dbReference>
<dbReference type="InterPro" id="IPR048876">
    <property type="entry name" value="BipA_C"/>
</dbReference>
<dbReference type="CDD" id="cd03691">
    <property type="entry name" value="BipA_TypA_II"/>
    <property type="match status" value="1"/>
</dbReference>
<dbReference type="GO" id="GO:0015074">
    <property type="term" value="P:DNA integration"/>
    <property type="evidence" value="ECO:0007669"/>
    <property type="project" value="InterPro"/>
</dbReference>
<dbReference type="AlphaFoldDB" id="A0A438JLC2"/>
<dbReference type="NCBIfam" id="TIGR00231">
    <property type="entry name" value="small_GTP"/>
    <property type="match status" value="1"/>
</dbReference>
<dbReference type="PROSITE" id="PS50994">
    <property type="entry name" value="INTEGRASE"/>
    <property type="match status" value="1"/>
</dbReference>
<feature type="domain" description="Tr-type G" evidence="2">
    <location>
        <begin position="1"/>
        <end position="240"/>
    </location>
</feature>
<evidence type="ECO:0000259" key="1">
    <source>
        <dbReference type="PROSITE" id="PS50994"/>
    </source>
</evidence>
<dbReference type="SUPFAM" id="SSF52540">
    <property type="entry name" value="P-loop containing nucleoside triphosphate hydrolases"/>
    <property type="match status" value="1"/>
</dbReference>
<dbReference type="SUPFAM" id="SSF54980">
    <property type="entry name" value="EF-G C-terminal domain-like"/>
    <property type="match status" value="1"/>
</dbReference>
<dbReference type="InterPro" id="IPR027417">
    <property type="entry name" value="P-loop_NTPase"/>
</dbReference>
<dbReference type="Proteomes" id="UP000288805">
    <property type="component" value="Unassembled WGS sequence"/>
</dbReference>
<sequence>MEMAVAFHKPLNSRLSINPNPNSRRGLCFSSSLLFNCRLPSSPIATTPFKFPFRNSVPAPIKCSISTETAKGVFRDNQFVQERIMDSNDLERERGITILSKNTSIGYKDTKINIIDTPGHSDFGGEVERILNMVEGVLLVVDSVEGPMPQTRFVLKKALEFGHAVVVVVNKIDRPSARPDYVINATFELFIELNATDEQCDFQAIYASGIKGKAGLSPENLADDLGPLFESIIRCIPGPRIDKDGALQMLATNIEYDEHKGRIAIGRVHAGVLQKGMDVRVCTTEDACRYARVSELFVYEKFSRVPAETVEAGDICAVCGIDDIQIGETIADKSSGKPLPAIKVEEPTVKMAFSINTSPFVGREASSSSPVTFLFYLGPDIPGSSSTAVIRPPFRALFDPNVIQSQAATSASIASVAQTDDVSVCFTQSPSLGPWILDSGASDHIFGIGLAHPLPSLPLHSVLYAPECPFNLISISKITRTLNCSITFSDKSVILQDRSTGKMIGIRRESQGLYHLTSPSSPAACISTDAPLLIHSRLGHPSLPSSKRCDNAQEYFSTPFTSFMSQHGILHQSSCAHTPQQNGVAERKNRHLVETTRTFLLHSHVPFRFWGDAVLTACYLINCEVPDDSPPVPPISPTPALSSTDHLPIALRKALVRHFLILGGTKQWLIKWLLCTPMAHEILFLYLLGESGLVCKLRRSLYGLKQSPWAWFGRFSSVVQEFGMLRSEADHSVFYHHNSSSQCIYLVVYVDDIVITGSDREGIQRLKQHLFNHFQTKDLGKLKYFLGLEITQSSSSVVMSQRKYALDIILEETGVLECKPVDTPMDPNVKLVPGQGEPLRDPGRYRRLVSKLNYLTITRPDISFPMSVVSQFLQSPCDNHWDAVIRILRYIKGTPGQGMLYEDRGHTQIVGYTDVDWVGSPSDRRSTSGYCVFIGGNLISWKSKKQDVVGKYVTSRNLRDRLYREIERNLAMRVEDGETADTFIVSGRGRREGYEFMVGPPKVINKRVDDKLQEPFEIATVEVPEEHMGSVVELLGKRRGQMFDMQGVGSEGTTLLKYKIPTRGLLGLRNAILTASRGTAILNTIFDSYGPWAGDITTRDQGSLVAFEEGSTTSYALCSSQERGQMFVGPGVDVYKGQIVGIHQRPGDLSLNVCKKKAATNVRSNKEQTVVLDTPLDYSLDDCIEYIQEDEMVEVTPLSIRMCKNPKLAKKTRRHRVMPSFAAILDNCIMYSFMLCTTGMTNSTNTILDFPPMQASKRHVRNLNLGWN</sequence>
<dbReference type="InterPro" id="IPR000640">
    <property type="entry name" value="EFG_V-like"/>
</dbReference>
<dbReference type="Gene3D" id="3.30.70.870">
    <property type="entry name" value="Elongation Factor G (Translational Gtpase), domain 3"/>
    <property type="match status" value="1"/>
</dbReference>
<dbReference type="SMART" id="SM00838">
    <property type="entry name" value="EFG_C"/>
    <property type="match status" value="1"/>
</dbReference>
<dbReference type="GO" id="GO:0003676">
    <property type="term" value="F:nucleic acid binding"/>
    <property type="evidence" value="ECO:0007669"/>
    <property type="project" value="InterPro"/>
</dbReference>
<dbReference type="InterPro" id="IPR035651">
    <property type="entry name" value="BipA_V"/>
</dbReference>
<keyword evidence="3" id="KW-0251">Elongation factor</keyword>
<dbReference type="InterPro" id="IPR031157">
    <property type="entry name" value="G_TR_CS"/>
</dbReference>
<dbReference type="CDD" id="cd09272">
    <property type="entry name" value="RNase_HI_RT_Ty1"/>
    <property type="match status" value="1"/>
</dbReference>
<dbReference type="FunFam" id="2.40.30.10:FF:000016">
    <property type="entry name" value="GTP-binding protein TypA"/>
    <property type="match status" value="1"/>
</dbReference>
<gene>
    <name evidence="3" type="primary">SVR3_0</name>
    <name evidence="3" type="ORF">CK203_012339</name>
</gene>
<dbReference type="GO" id="GO:0005737">
    <property type="term" value="C:cytoplasm"/>
    <property type="evidence" value="ECO:0007669"/>
    <property type="project" value="UniProtKB-ARBA"/>
</dbReference>
<dbReference type="FunFam" id="3.40.50.300:FF:000055">
    <property type="entry name" value="GTP-binding protein TypA"/>
    <property type="match status" value="1"/>
</dbReference>
<reference evidence="3 4" key="1">
    <citation type="journal article" date="2018" name="PLoS Genet.">
        <title>Population sequencing reveals clonal diversity and ancestral inbreeding in the grapevine cultivar Chardonnay.</title>
        <authorList>
            <person name="Roach M.J."/>
            <person name="Johnson D.L."/>
            <person name="Bohlmann J."/>
            <person name="van Vuuren H.J."/>
            <person name="Jones S.J."/>
            <person name="Pretorius I.S."/>
            <person name="Schmidt S.A."/>
            <person name="Borneman A.R."/>
        </authorList>
    </citation>
    <scope>NUCLEOTIDE SEQUENCE [LARGE SCALE GENOMIC DNA]</scope>
    <source>
        <strain evidence="4">cv. Chardonnay</strain>
        <tissue evidence="3">Leaf</tissue>
    </source>
</reference>
<name>A0A438JLC2_VITVI</name>
<dbReference type="Pfam" id="PF21018">
    <property type="entry name" value="BipA_C"/>
    <property type="match status" value="1"/>
</dbReference>
<dbReference type="GO" id="GO:0009409">
    <property type="term" value="P:response to cold"/>
    <property type="evidence" value="ECO:0007669"/>
    <property type="project" value="UniProtKB-ARBA"/>
</dbReference>
<dbReference type="CDD" id="cd03710">
    <property type="entry name" value="BipA_TypA_C"/>
    <property type="match status" value="1"/>
</dbReference>